<gene>
    <name evidence="20" type="ORF">DNFV4_02345</name>
</gene>
<keyword evidence="3" id="KW-0515">Mutator protein</keyword>
<evidence type="ECO:0000256" key="3">
    <source>
        <dbReference type="ARBA" id="ARBA00022457"/>
    </source>
</evidence>
<evidence type="ECO:0000256" key="5">
    <source>
        <dbReference type="ARBA" id="ARBA00022723"/>
    </source>
</evidence>
<dbReference type="CDD" id="cd03425">
    <property type="entry name" value="NUDIX_MutT_NudA_like"/>
    <property type="match status" value="1"/>
</dbReference>
<evidence type="ECO:0000256" key="17">
    <source>
        <dbReference type="PIRSR" id="PIRSR603561-1"/>
    </source>
</evidence>
<evidence type="ECO:0000256" key="8">
    <source>
        <dbReference type="ARBA" id="ARBA00022842"/>
    </source>
</evidence>
<evidence type="ECO:0000256" key="4">
    <source>
        <dbReference type="ARBA" id="ARBA00022705"/>
    </source>
</evidence>
<comment type="catalytic activity">
    <reaction evidence="10">
        <text>8-oxo-dGTP + H2O = 8-oxo-dGMP + diphosphate + H(+)</text>
        <dbReference type="Rhea" id="RHEA:31575"/>
        <dbReference type="ChEBI" id="CHEBI:15377"/>
        <dbReference type="ChEBI" id="CHEBI:15378"/>
        <dbReference type="ChEBI" id="CHEBI:33019"/>
        <dbReference type="ChEBI" id="CHEBI:63224"/>
        <dbReference type="ChEBI" id="CHEBI:77896"/>
        <dbReference type="EC" id="3.6.1.55"/>
    </reaction>
</comment>
<organism evidence="20 21">
    <name type="scientific">Nitrospira tepida</name>
    <dbReference type="NCBI Taxonomy" id="2973512"/>
    <lineage>
        <taxon>Bacteria</taxon>
        <taxon>Pseudomonadati</taxon>
        <taxon>Nitrospirota</taxon>
        <taxon>Nitrospiria</taxon>
        <taxon>Nitrospirales</taxon>
        <taxon>Nitrospiraceae</taxon>
        <taxon>Nitrospira</taxon>
    </lineage>
</organism>
<evidence type="ECO:0000256" key="6">
    <source>
        <dbReference type="ARBA" id="ARBA00022763"/>
    </source>
</evidence>
<dbReference type="GO" id="GO:0044716">
    <property type="term" value="F:8-oxo-GDP phosphatase activity"/>
    <property type="evidence" value="ECO:0007669"/>
    <property type="project" value="TreeGrafter"/>
</dbReference>
<feature type="binding site" evidence="17">
    <location>
        <begin position="37"/>
        <end position="40"/>
    </location>
    <ligand>
        <name>8-oxo-dGTP</name>
        <dbReference type="ChEBI" id="CHEBI:77896"/>
    </ligand>
</feature>
<keyword evidence="9" id="KW-0234">DNA repair</keyword>
<dbReference type="PROSITE" id="PS51462">
    <property type="entry name" value="NUDIX"/>
    <property type="match status" value="1"/>
</dbReference>
<dbReference type="KEGG" id="nti:DNFV4_02345"/>
<dbReference type="InterPro" id="IPR029119">
    <property type="entry name" value="MutY_C"/>
</dbReference>
<dbReference type="InterPro" id="IPR003561">
    <property type="entry name" value="Mutator_MutT"/>
</dbReference>
<evidence type="ECO:0000256" key="10">
    <source>
        <dbReference type="ARBA" id="ARBA00035861"/>
    </source>
</evidence>
<comment type="similarity">
    <text evidence="2">Belongs to the Nudix hydrolase family.</text>
</comment>
<evidence type="ECO:0000256" key="2">
    <source>
        <dbReference type="ARBA" id="ARBA00005582"/>
    </source>
</evidence>
<evidence type="ECO:0000256" key="11">
    <source>
        <dbReference type="ARBA" id="ARBA00036904"/>
    </source>
</evidence>
<proteinExistence type="inferred from homology"/>
<feature type="binding site" evidence="17">
    <location>
        <position position="31"/>
    </location>
    <ligand>
        <name>8-oxo-dGTP</name>
        <dbReference type="ChEBI" id="CHEBI:77896"/>
    </ligand>
</feature>
<dbReference type="NCBIfam" id="TIGR00586">
    <property type="entry name" value="mutt"/>
    <property type="match status" value="1"/>
</dbReference>
<reference evidence="20" key="1">
    <citation type="submission" date="2022-10" db="EMBL/GenBank/DDBJ databases">
        <authorList>
            <person name="Koch H."/>
        </authorList>
    </citation>
    <scope>NUCLEOTIDE SEQUENCE</scope>
    <source>
        <strain evidence="20">DNF</strain>
    </source>
</reference>
<evidence type="ECO:0000256" key="12">
    <source>
        <dbReference type="ARBA" id="ARBA00038905"/>
    </source>
</evidence>
<dbReference type="PANTHER" id="PTHR47707:SF1">
    <property type="entry name" value="NUDIX HYDROLASE FAMILY PROTEIN"/>
    <property type="match status" value="1"/>
</dbReference>
<dbReference type="AlphaFoldDB" id="A0AA86T5C2"/>
<dbReference type="PRINTS" id="PR00502">
    <property type="entry name" value="NUDIXFAMILY"/>
</dbReference>
<keyword evidence="21" id="KW-1185">Reference proteome</keyword>
<dbReference type="GO" id="GO:0008413">
    <property type="term" value="F:8-oxo-7,8-dihydroguanosine triphosphate pyrophosphatase activity"/>
    <property type="evidence" value="ECO:0007669"/>
    <property type="project" value="InterPro"/>
</dbReference>
<dbReference type="EMBL" id="OX365700">
    <property type="protein sequence ID" value="CAI4031922.1"/>
    <property type="molecule type" value="Genomic_DNA"/>
</dbReference>
<accession>A0AA86T5C2</accession>
<dbReference type="EC" id="3.6.1.55" evidence="12"/>
<dbReference type="GO" id="GO:0006260">
    <property type="term" value="P:DNA replication"/>
    <property type="evidence" value="ECO:0007669"/>
    <property type="project" value="UniProtKB-KW"/>
</dbReference>
<keyword evidence="7" id="KW-0378">Hydrolase</keyword>
<keyword evidence="8 18" id="KW-0460">Magnesium</keyword>
<evidence type="ECO:0000256" key="18">
    <source>
        <dbReference type="PIRSR" id="PIRSR603561-2"/>
    </source>
</evidence>
<dbReference type="Pfam" id="PF14815">
    <property type="entry name" value="NUDIX_4"/>
    <property type="match status" value="1"/>
</dbReference>
<evidence type="ECO:0000313" key="20">
    <source>
        <dbReference type="EMBL" id="CAI4031922.1"/>
    </source>
</evidence>
<comment type="catalytic activity">
    <reaction evidence="11">
        <text>8-oxo-GTP + H2O = 8-oxo-GMP + diphosphate + H(+)</text>
        <dbReference type="Rhea" id="RHEA:67616"/>
        <dbReference type="ChEBI" id="CHEBI:15377"/>
        <dbReference type="ChEBI" id="CHEBI:15378"/>
        <dbReference type="ChEBI" id="CHEBI:33019"/>
        <dbReference type="ChEBI" id="CHEBI:143553"/>
        <dbReference type="ChEBI" id="CHEBI:145694"/>
    </reaction>
</comment>
<keyword evidence="6" id="KW-0227">DNA damage</keyword>
<evidence type="ECO:0000256" key="13">
    <source>
        <dbReference type="ARBA" id="ARBA00040794"/>
    </source>
</evidence>
<dbReference type="InterPro" id="IPR047127">
    <property type="entry name" value="MutT-like"/>
</dbReference>
<dbReference type="Proteomes" id="UP001179121">
    <property type="component" value="Chromosome"/>
</dbReference>
<evidence type="ECO:0000256" key="16">
    <source>
        <dbReference type="ARBA" id="ARBA00042798"/>
    </source>
</evidence>
<feature type="binding site" evidence="18">
    <location>
        <position position="40"/>
    </location>
    <ligand>
        <name>Mg(2+)</name>
        <dbReference type="ChEBI" id="CHEBI:18420"/>
    </ligand>
</feature>
<dbReference type="PANTHER" id="PTHR47707">
    <property type="entry name" value="8-OXO-DGTP DIPHOSPHATASE"/>
    <property type="match status" value="1"/>
</dbReference>
<feature type="binding site" evidence="17">
    <location>
        <position position="26"/>
    </location>
    <ligand>
        <name>8-oxo-dGTP</name>
        <dbReference type="ChEBI" id="CHEBI:77896"/>
    </ligand>
</feature>
<keyword evidence="5 18" id="KW-0479">Metal-binding</keyword>
<dbReference type="RefSeq" id="WP_289268674.1">
    <property type="nucleotide sequence ID" value="NZ_OX365700.1"/>
</dbReference>
<evidence type="ECO:0000256" key="14">
    <source>
        <dbReference type="ARBA" id="ARBA00041592"/>
    </source>
</evidence>
<evidence type="ECO:0000256" key="7">
    <source>
        <dbReference type="ARBA" id="ARBA00022801"/>
    </source>
</evidence>
<dbReference type="InterPro" id="IPR015797">
    <property type="entry name" value="NUDIX_hydrolase-like_dom_sf"/>
</dbReference>
<dbReference type="InterPro" id="IPR020476">
    <property type="entry name" value="Nudix_hydrolase"/>
</dbReference>
<evidence type="ECO:0000313" key="21">
    <source>
        <dbReference type="Proteomes" id="UP001179121"/>
    </source>
</evidence>
<evidence type="ECO:0000256" key="15">
    <source>
        <dbReference type="ARBA" id="ARBA00041979"/>
    </source>
</evidence>
<comment type="cofactor">
    <cofactor evidence="1 18">
        <name>Mg(2+)</name>
        <dbReference type="ChEBI" id="CHEBI:18420"/>
    </cofactor>
</comment>
<feature type="binding site" evidence="18">
    <location>
        <position position="60"/>
    </location>
    <ligand>
        <name>Mg(2+)</name>
        <dbReference type="ChEBI" id="CHEBI:18420"/>
    </ligand>
</feature>
<feature type="domain" description="Nudix hydrolase" evidence="19">
    <location>
        <begin position="6"/>
        <end position="131"/>
    </location>
</feature>
<protein>
    <recommendedName>
        <fullName evidence="13">8-oxo-dGTP diphosphatase</fullName>
        <ecNumber evidence="12">3.6.1.55</ecNumber>
    </recommendedName>
    <alternativeName>
        <fullName evidence="16">7,8-dihydro-8-oxoguanine-triphosphatase</fullName>
    </alternativeName>
    <alternativeName>
        <fullName evidence="15">Mutator protein MutT</fullName>
    </alternativeName>
    <alternativeName>
        <fullName evidence="14">dGTP pyrophosphohydrolase</fullName>
    </alternativeName>
</protein>
<evidence type="ECO:0000256" key="1">
    <source>
        <dbReference type="ARBA" id="ARBA00001946"/>
    </source>
</evidence>
<sequence>MSDSLPVTRVAAGVISQGGRYLIARRKADAHLGGLWEFPGGKCDPGEAPADCVKRELWEELAVRIGTPIPLCVVNHEYPERRVELHFFRCRIEEGEARPLGCSELRWVTPGELSDFAFPPADHVLIEQLRSEPLPFP</sequence>
<dbReference type="GO" id="GO:0044715">
    <property type="term" value="F:8-oxo-dGDP phosphatase activity"/>
    <property type="evidence" value="ECO:0007669"/>
    <property type="project" value="TreeGrafter"/>
</dbReference>
<evidence type="ECO:0000259" key="19">
    <source>
        <dbReference type="PROSITE" id="PS51462"/>
    </source>
</evidence>
<dbReference type="GO" id="GO:0035539">
    <property type="term" value="F:8-oxo-7,8-dihydrodeoxyguanosine triphosphate pyrophosphatase activity"/>
    <property type="evidence" value="ECO:0007669"/>
    <property type="project" value="UniProtKB-EC"/>
</dbReference>
<dbReference type="SUPFAM" id="SSF55811">
    <property type="entry name" value="Nudix"/>
    <property type="match status" value="1"/>
</dbReference>
<dbReference type="GO" id="GO:0006281">
    <property type="term" value="P:DNA repair"/>
    <property type="evidence" value="ECO:0007669"/>
    <property type="project" value="UniProtKB-KW"/>
</dbReference>
<keyword evidence="4" id="KW-0235">DNA replication</keyword>
<name>A0AA86T5C2_9BACT</name>
<dbReference type="InterPro" id="IPR000086">
    <property type="entry name" value="NUDIX_hydrolase_dom"/>
</dbReference>
<dbReference type="Gene3D" id="3.90.79.10">
    <property type="entry name" value="Nucleoside Triphosphate Pyrophosphohydrolase"/>
    <property type="match status" value="1"/>
</dbReference>
<evidence type="ECO:0000256" key="9">
    <source>
        <dbReference type="ARBA" id="ARBA00023204"/>
    </source>
</evidence>
<dbReference type="GO" id="GO:0046872">
    <property type="term" value="F:metal ion binding"/>
    <property type="evidence" value="ECO:0007669"/>
    <property type="project" value="UniProtKB-KW"/>
</dbReference>